<evidence type="ECO:0000256" key="5">
    <source>
        <dbReference type="ARBA" id="ARBA00022679"/>
    </source>
</evidence>
<dbReference type="SUPFAM" id="SSF53383">
    <property type="entry name" value="PLP-dependent transferases"/>
    <property type="match status" value="1"/>
</dbReference>
<dbReference type="InParanoid" id="D4H3R0"/>
<dbReference type="EMBL" id="CP001968">
    <property type="protein sequence ID" value="ADD69162.1"/>
    <property type="molecule type" value="Genomic_DNA"/>
</dbReference>
<accession>D4H3R0</accession>
<comment type="catalytic activity">
    <reaction evidence="10">
        <text>(sulfur carrier)-H + L-cysteine = (sulfur carrier)-SH + L-alanine</text>
        <dbReference type="Rhea" id="RHEA:43892"/>
        <dbReference type="Rhea" id="RHEA-COMP:14737"/>
        <dbReference type="Rhea" id="RHEA-COMP:14739"/>
        <dbReference type="ChEBI" id="CHEBI:29917"/>
        <dbReference type="ChEBI" id="CHEBI:35235"/>
        <dbReference type="ChEBI" id="CHEBI:57972"/>
        <dbReference type="ChEBI" id="CHEBI:64428"/>
        <dbReference type="EC" id="2.8.1.7"/>
    </reaction>
</comment>
<evidence type="ECO:0000256" key="9">
    <source>
        <dbReference type="ARBA" id="ARBA00023014"/>
    </source>
</evidence>
<evidence type="ECO:0000256" key="4">
    <source>
        <dbReference type="ARBA" id="ARBA00012239"/>
    </source>
</evidence>
<dbReference type="PANTHER" id="PTHR11601">
    <property type="entry name" value="CYSTEINE DESULFURYLASE FAMILY MEMBER"/>
    <property type="match status" value="1"/>
</dbReference>
<name>D4H3R0_DENA2</name>
<comment type="function">
    <text evidence="2">Catalyzes the removal of elemental sulfur atoms from cysteine to produce alanine. Seems to participate in the biosynthesis of the nitrogenase metalloclusters by providing the inorganic sulfur required for the Fe-S core formation.</text>
</comment>
<evidence type="ECO:0000256" key="1">
    <source>
        <dbReference type="ARBA" id="ARBA00001933"/>
    </source>
</evidence>
<dbReference type="Pfam" id="PF00266">
    <property type="entry name" value="Aminotran_5"/>
    <property type="match status" value="1"/>
</dbReference>
<dbReference type="PROSITE" id="PS00595">
    <property type="entry name" value="AA_TRANSFER_CLASS_5"/>
    <property type="match status" value="1"/>
</dbReference>
<keyword evidence="9" id="KW-0411">Iron-sulfur</keyword>
<dbReference type="FunFam" id="3.40.640.10:FF:000084">
    <property type="entry name" value="IscS-like cysteine desulfurase"/>
    <property type="match status" value="1"/>
</dbReference>
<dbReference type="PANTHER" id="PTHR11601:SF34">
    <property type="entry name" value="CYSTEINE DESULFURASE"/>
    <property type="match status" value="1"/>
</dbReference>
<dbReference type="Gene3D" id="3.90.1150.10">
    <property type="entry name" value="Aspartate Aminotransferase, domain 1"/>
    <property type="match status" value="1"/>
</dbReference>
<keyword evidence="14" id="KW-1185">Reference proteome</keyword>
<evidence type="ECO:0000313" key="14">
    <source>
        <dbReference type="Proteomes" id="UP000002012"/>
    </source>
</evidence>
<dbReference type="OrthoDB" id="9808002at2"/>
<protein>
    <recommendedName>
        <fullName evidence="4">cysteine desulfurase</fullName>
        <ecNumber evidence="4">2.8.1.7</ecNumber>
    </recommendedName>
</protein>
<dbReference type="Gene3D" id="3.40.640.10">
    <property type="entry name" value="Type I PLP-dependent aspartate aminotransferase-like (Major domain)"/>
    <property type="match status" value="1"/>
</dbReference>
<comment type="similarity">
    <text evidence="3">Belongs to the class-V pyridoxal-phosphate-dependent aminotransferase family. NifS/IscS subfamily.</text>
</comment>
<dbReference type="PIRSF" id="PIRSF005572">
    <property type="entry name" value="NifS"/>
    <property type="match status" value="1"/>
</dbReference>
<sequence length="385" mass="42208">MPIYLDYSATTPMDPAVFEAMRPYFVEKYANPSSIHSLGRAIRDDLEKARETVAKSIGAEAHEIIFTASGSESDNMAIRGTAELFRDKGKHIITSSIEHKAVLESFKLLEKQGFEVTYLPVDTNGIVPLDAVKNAIRKDTTLISIMLVNNEIGTIQPVREISDIAKKQGIIVHTDAVQAMGKMKIDVGELGVDLLTISGHKLCGPKGIGALYIDENLKNDFKPLVVGGAQEYGLRAGTESVPNIIGLAESCAIIMKNLEKEKAHIKSLRDLFEHRLIEELGDVNINGDIEKRVCSISNIAFRYVEAEALMIYAEDICCSTGSACSSESVDASHVLYAIGVNPVDLHGAIRFSFGRFNTEEEVNRAVDILKESVEKLRAMSPLVNR</sequence>
<dbReference type="InterPro" id="IPR015421">
    <property type="entry name" value="PyrdxlP-dep_Trfase_major"/>
</dbReference>
<evidence type="ECO:0000256" key="8">
    <source>
        <dbReference type="ARBA" id="ARBA00023004"/>
    </source>
</evidence>
<dbReference type="EC" id="2.8.1.7" evidence="4"/>
<evidence type="ECO:0000256" key="11">
    <source>
        <dbReference type="RuleBase" id="RU004504"/>
    </source>
</evidence>
<keyword evidence="6" id="KW-0479">Metal-binding</keyword>
<evidence type="ECO:0000256" key="2">
    <source>
        <dbReference type="ARBA" id="ARBA00003120"/>
    </source>
</evidence>
<dbReference type="STRING" id="522772.Dacet_2400"/>
<proteinExistence type="inferred from homology"/>
<dbReference type="InterPro" id="IPR016454">
    <property type="entry name" value="Cysteine_dSase"/>
</dbReference>
<dbReference type="GO" id="GO:0031071">
    <property type="term" value="F:cysteine desulfurase activity"/>
    <property type="evidence" value="ECO:0007669"/>
    <property type="project" value="UniProtKB-EC"/>
</dbReference>
<dbReference type="GO" id="GO:0051536">
    <property type="term" value="F:iron-sulfur cluster binding"/>
    <property type="evidence" value="ECO:0007669"/>
    <property type="project" value="UniProtKB-KW"/>
</dbReference>
<feature type="domain" description="Aminotransferase class V" evidence="12">
    <location>
        <begin position="3"/>
        <end position="364"/>
    </location>
</feature>
<dbReference type="eggNOG" id="COG1104">
    <property type="taxonomic scope" value="Bacteria"/>
</dbReference>
<keyword evidence="8" id="KW-0408">Iron</keyword>
<dbReference type="PaxDb" id="522772-Dacet_2400"/>
<dbReference type="InterPro" id="IPR000192">
    <property type="entry name" value="Aminotrans_V_dom"/>
</dbReference>
<keyword evidence="5 13" id="KW-0808">Transferase</keyword>
<evidence type="ECO:0000256" key="3">
    <source>
        <dbReference type="ARBA" id="ARBA00006490"/>
    </source>
</evidence>
<dbReference type="KEGG" id="dap:Dacet_2400"/>
<reference evidence="13 14" key="1">
    <citation type="journal article" date="2010" name="Stand. Genomic Sci.">
        <title>Complete genome sequence of Denitrovibrio acetiphilus type strain (N2460).</title>
        <authorList>
            <person name="Kiss H."/>
            <person name="Lang E."/>
            <person name="Lapidus A."/>
            <person name="Copeland A."/>
            <person name="Nolan M."/>
            <person name="Glavina Del Rio T."/>
            <person name="Chen F."/>
            <person name="Lucas S."/>
            <person name="Tice H."/>
            <person name="Cheng J.F."/>
            <person name="Han C."/>
            <person name="Goodwin L."/>
            <person name="Pitluck S."/>
            <person name="Liolios K."/>
            <person name="Pati A."/>
            <person name="Ivanova N."/>
            <person name="Mavromatis K."/>
            <person name="Chen A."/>
            <person name="Palaniappan K."/>
            <person name="Land M."/>
            <person name="Hauser L."/>
            <person name="Chang Y.J."/>
            <person name="Jeffries C.D."/>
            <person name="Detter J.C."/>
            <person name="Brettin T."/>
            <person name="Spring S."/>
            <person name="Rohde M."/>
            <person name="Goker M."/>
            <person name="Woyke T."/>
            <person name="Bristow J."/>
            <person name="Eisen J.A."/>
            <person name="Markowitz V."/>
            <person name="Hugenholtz P."/>
            <person name="Kyrpides N.C."/>
            <person name="Klenk H.P."/>
        </authorList>
    </citation>
    <scope>NUCLEOTIDE SEQUENCE [LARGE SCALE GENOMIC DNA]</scope>
    <source>
        <strain evidence="14">DSM 12809 / NBRC 114555 / N2460</strain>
    </source>
</reference>
<evidence type="ECO:0000256" key="10">
    <source>
        <dbReference type="ARBA" id="ARBA00050776"/>
    </source>
</evidence>
<dbReference type="Proteomes" id="UP000002012">
    <property type="component" value="Chromosome"/>
</dbReference>
<evidence type="ECO:0000259" key="12">
    <source>
        <dbReference type="Pfam" id="PF00266"/>
    </source>
</evidence>
<evidence type="ECO:0000256" key="7">
    <source>
        <dbReference type="ARBA" id="ARBA00022898"/>
    </source>
</evidence>
<dbReference type="GO" id="GO:0046872">
    <property type="term" value="F:metal ion binding"/>
    <property type="evidence" value="ECO:0007669"/>
    <property type="project" value="UniProtKB-KW"/>
</dbReference>
<evidence type="ECO:0000313" key="13">
    <source>
        <dbReference type="EMBL" id="ADD69162.1"/>
    </source>
</evidence>
<dbReference type="FunCoup" id="D4H3R0">
    <property type="interactions" value="492"/>
</dbReference>
<comment type="cofactor">
    <cofactor evidence="1 11">
        <name>pyridoxal 5'-phosphate</name>
        <dbReference type="ChEBI" id="CHEBI:597326"/>
    </cofactor>
</comment>
<dbReference type="AlphaFoldDB" id="D4H3R0"/>
<organism evidence="13 14">
    <name type="scientific">Denitrovibrio acetiphilus (strain DSM 12809 / NBRC 114555 / N2460)</name>
    <dbReference type="NCBI Taxonomy" id="522772"/>
    <lineage>
        <taxon>Bacteria</taxon>
        <taxon>Pseudomonadati</taxon>
        <taxon>Deferribacterota</taxon>
        <taxon>Deferribacteres</taxon>
        <taxon>Deferribacterales</taxon>
        <taxon>Geovibrionaceae</taxon>
        <taxon>Denitrovibrio</taxon>
    </lineage>
</organism>
<dbReference type="RefSeq" id="WP_013011663.1">
    <property type="nucleotide sequence ID" value="NC_013943.1"/>
</dbReference>
<keyword evidence="7" id="KW-0663">Pyridoxal phosphate</keyword>
<dbReference type="InterPro" id="IPR015422">
    <property type="entry name" value="PyrdxlP-dep_Trfase_small"/>
</dbReference>
<dbReference type="InterPro" id="IPR015424">
    <property type="entry name" value="PyrdxlP-dep_Trfase"/>
</dbReference>
<dbReference type="HOGENOM" id="CLU_003433_0_0_0"/>
<dbReference type="InterPro" id="IPR020578">
    <property type="entry name" value="Aminotrans_V_PyrdxlP_BS"/>
</dbReference>
<gene>
    <name evidence="13" type="ordered locus">Dacet_2400</name>
</gene>
<evidence type="ECO:0000256" key="6">
    <source>
        <dbReference type="ARBA" id="ARBA00022723"/>
    </source>
</evidence>